<gene>
    <name evidence="2" type="ORF">LUCI_2386</name>
</gene>
<organism evidence="2 3">
    <name type="scientific">Lucifera butyrica</name>
    <dbReference type="NCBI Taxonomy" id="1351585"/>
    <lineage>
        <taxon>Bacteria</taxon>
        <taxon>Bacillati</taxon>
        <taxon>Bacillota</taxon>
        <taxon>Negativicutes</taxon>
        <taxon>Veillonellales</taxon>
        <taxon>Veillonellaceae</taxon>
        <taxon>Lucifera</taxon>
    </lineage>
</organism>
<proteinExistence type="predicted"/>
<feature type="region of interest" description="Disordered" evidence="1">
    <location>
        <begin position="213"/>
        <end position="237"/>
    </location>
</feature>
<dbReference type="AlphaFoldDB" id="A0A498RA29"/>
<dbReference type="RefSeq" id="WP_122628085.1">
    <property type="nucleotide sequence ID" value="NZ_UPPP01000072.1"/>
</dbReference>
<keyword evidence="3" id="KW-1185">Reference proteome</keyword>
<dbReference type="EMBL" id="UPPP01000072">
    <property type="protein sequence ID" value="VBB07142.1"/>
    <property type="molecule type" value="Genomic_DNA"/>
</dbReference>
<sequence>MESANQQEQTMLPSEGKAINWHHLHFSPYPLQHILAVEITQAINEHARLYIRGTLPDNGMDPRRDYVQTTTENSPVTLTYTDHSGAEKCLFKGLVTNIQQQVEGGLKYLEIEAVSFSFQLDVIRQSRSFQRQQEPYQYIFDRINAGARDYVPNLNGNVLFVPEGRDRQTTGKLILQYEETDWMFLKRLASFFNIGLVPDITFECPKIYFGLPPQPAGNQDDNKGQEGENQEGPQINVSSYKIYRDTKRYAEASKNTRKNSGTALSENDFTYCIVESLDVLRLGQKVNFLNLDFYVMNSRIRMEEGAVNNTYTLATQKGLMQDDLYNPNLAGISLKGIIKEVKNDQVRVYISSIDQTWDDGATWFYPYTTVYSSPDGSGWYCMPEVGDNVRLYFPNHKEAEAVAVSSVNLTPSKRGARTDPDSKIISTVHGKQLILNPGGIEIIANDQLLMTLTDDGGVSIRSDKKITLEAEEDIEITSKTSKITVSAMDEISIQQGAGEINMKQDINLCGAKVNVQQ</sequence>
<accession>A0A498RA29</accession>
<evidence type="ECO:0008006" key="4">
    <source>
        <dbReference type="Google" id="ProtNLM"/>
    </source>
</evidence>
<evidence type="ECO:0000313" key="2">
    <source>
        <dbReference type="EMBL" id="VBB07142.1"/>
    </source>
</evidence>
<name>A0A498RA29_9FIRM</name>
<reference evidence="2 3" key="1">
    <citation type="submission" date="2018-06" db="EMBL/GenBank/DDBJ databases">
        <authorList>
            <person name="Strepis N."/>
        </authorList>
    </citation>
    <scope>NUCLEOTIDE SEQUENCE [LARGE SCALE GENOMIC DNA]</scope>
    <source>
        <strain evidence="2">LUCI</strain>
    </source>
</reference>
<dbReference type="OrthoDB" id="95423at2"/>
<evidence type="ECO:0000256" key="1">
    <source>
        <dbReference type="SAM" id="MobiDB-lite"/>
    </source>
</evidence>
<protein>
    <recommendedName>
        <fullName evidence="4">Gp5/Type VI secretion system Vgr protein OB-fold domain-containing protein</fullName>
    </recommendedName>
</protein>
<evidence type="ECO:0000313" key="3">
    <source>
        <dbReference type="Proteomes" id="UP000277811"/>
    </source>
</evidence>
<dbReference type="SUPFAM" id="SSF69279">
    <property type="entry name" value="Phage tail proteins"/>
    <property type="match status" value="1"/>
</dbReference>
<dbReference type="Proteomes" id="UP000277811">
    <property type="component" value="Unassembled WGS sequence"/>
</dbReference>